<dbReference type="Proteomes" id="UP000616499">
    <property type="component" value="Unassembled WGS sequence"/>
</dbReference>
<dbReference type="RefSeq" id="WP_188867227.1">
    <property type="nucleotide sequence ID" value="NZ_BMNW01000007.1"/>
</dbReference>
<evidence type="ECO:0008006" key="4">
    <source>
        <dbReference type="Google" id="ProtNLM"/>
    </source>
</evidence>
<gene>
    <name evidence="2" type="ORF">GCM10009425_33130</name>
</gene>
<proteinExistence type="predicted"/>
<evidence type="ECO:0000256" key="1">
    <source>
        <dbReference type="SAM" id="MobiDB-lite"/>
    </source>
</evidence>
<sequence length="70" mass="7968">MDDLEQRIRQRAYEIWEAAGRPDGQGFEHWFQAQREVDYDAPGDPLSGGIETSVAQPMPKPKRSRAKKPA</sequence>
<feature type="region of interest" description="Disordered" evidence="1">
    <location>
        <begin position="39"/>
        <end position="70"/>
    </location>
</feature>
<organism evidence="2 3">
    <name type="scientific">Pseudomonas asuensis</name>
    <dbReference type="NCBI Taxonomy" id="1825787"/>
    <lineage>
        <taxon>Bacteria</taxon>
        <taxon>Pseudomonadati</taxon>
        <taxon>Pseudomonadota</taxon>
        <taxon>Gammaproteobacteria</taxon>
        <taxon>Pseudomonadales</taxon>
        <taxon>Pseudomonadaceae</taxon>
        <taxon>Pseudomonas</taxon>
    </lineage>
</organism>
<name>A0ABQ2GZH0_9PSED</name>
<dbReference type="EMBL" id="BMNW01000007">
    <property type="protein sequence ID" value="GGM19615.1"/>
    <property type="molecule type" value="Genomic_DNA"/>
</dbReference>
<keyword evidence="3" id="KW-1185">Reference proteome</keyword>
<feature type="compositionally biased region" description="Basic residues" evidence="1">
    <location>
        <begin position="60"/>
        <end position="70"/>
    </location>
</feature>
<dbReference type="Pfam" id="PF11154">
    <property type="entry name" value="DUF2934"/>
    <property type="match status" value="1"/>
</dbReference>
<reference evidence="3" key="1">
    <citation type="journal article" date="2019" name="Int. J. Syst. Evol. Microbiol.">
        <title>The Global Catalogue of Microorganisms (GCM) 10K type strain sequencing project: providing services to taxonomists for standard genome sequencing and annotation.</title>
        <authorList>
            <consortium name="The Broad Institute Genomics Platform"/>
            <consortium name="The Broad Institute Genome Sequencing Center for Infectious Disease"/>
            <person name="Wu L."/>
            <person name="Ma J."/>
        </authorList>
    </citation>
    <scope>NUCLEOTIDE SEQUENCE [LARGE SCALE GENOMIC DNA]</scope>
    <source>
        <strain evidence="3">JCM 13501</strain>
    </source>
</reference>
<evidence type="ECO:0000313" key="3">
    <source>
        <dbReference type="Proteomes" id="UP000616499"/>
    </source>
</evidence>
<dbReference type="InterPro" id="IPR021327">
    <property type="entry name" value="DUF2934"/>
</dbReference>
<accession>A0ABQ2GZH0</accession>
<comment type="caution">
    <text evidence="2">The sequence shown here is derived from an EMBL/GenBank/DDBJ whole genome shotgun (WGS) entry which is preliminary data.</text>
</comment>
<protein>
    <recommendedName>
        <fullName evidence="4">DUF2934 domain-containing protein</fullName>
    </recommendedName>
</protein>
<evidence type="ECO:0000313" key="2">
    <source>
        <dbReference type="EMBL" id="GGM19615.1"/>
    </source>
</evidence>